<evidence type="ECO:0000313" key="1">
    <source>
        <dbReference type="EMBL" id="NMF63792.1"/>
    </source>
</evidence>
<gene>
    <name evidence="1" type="ORF">DP115_13870</name>
</gene>
<protein>
    <submittedName>
        <fullName evidence="1">Uncharacterized protein</fullName>
    </submittedName>
</protein>
<dbReference type="Proteomes" id="UP000762253">
    <property type="component" value="Unassembled WGS sequence"/>
</dbReference>
<accession>A0ABX1MCZ3</accession>
<sequence length="65" mass="7489">MGFAQFFYRRHKKARYTSFAGTAQGNSYSTIGMIAQLKEMLMLLTTAFFYGSIAKTDNDRMTWSK</sequence>
<proteinExistence type="predicted"/>
<organism evidence="1 2">
    <name type="scientific">Brasilonema octagenarum UFV-OR1</name>
    <dbReference type="NCBI Taxonomy" id="417115"/>
    <lineage>
        <taxon>Bacteria</taxon>
        <taxon>Bacillati</taxon>
        <taxon>Cyanobacteriota</taxon>
        <taxon>Cyanophyceae</taxon>
        <taxon>Nostocales</taxon>
        <taxon>Scytonemataceae</taxon>
        <taxon>Brasilonema</taxon>
        <taxon>Octagenarum group</taxon>
    </lineage>
</organism>
<reference evidence="1 2" key="1">
    <citation type="submission" date="2018-06" db="EMBL/GenBank/DDBJ databases">
        <title>Comparative genomics of Brasilonema spp. strains.</title>
        <authorList>
            <person name="Alvarenga D.O."/>
            <person name="Fiore M.F."/>
            <person name="Varani A.M."/>
        </authorList>
    </citation>
    <scope>NUCLEOTIDE SEQUENCE [LARGE SCALE GENOMIC DNA]</scope>
    <source>
        <strain evidence="1 2">UFV-OR1</strain>
    </source>
</reference>
<dbReference type="EMBL" id="QMEC01000046">
    <property type="protein sequence ID" value="NMF63792.1"/>
    <property type="molecule type" value="Genomic_DNA"/>
</dbReference>
<comment type="caution">
    <text evidence="1">The sequence shown here is derived from an EMBL/GenBank/DDBJ whole genome shotgun (WGS) entry which is preliminary data.</text>
</comment>
<evidence type="ECO:0000313" key="2">
    <source>
        <dbReference type="Proteomes" id="UP000762253"/>
    </source>
</evidence>
<name>A0ABX1MCZ3_9CYAN</name>
<keyword evidence="2" id="KW-1185">Reference proteome</keyword>